<sequence length="558" mass="59376">MKKLYTLLFLAFSMFTVQAQYSVNFENETKTSYASATVALSGLDWDMSDALIGTETNDWKNGTKSARLRGYGTSSMTMLANKTNGIGNLSFLYRRYGTDAQVDWKVEYSINDGADWTQVGDVFTAAATDEVQTFSAQLDINADVRIRIKRATETGTSNRRLNIDDIVMTDFGAAASPSLAIGSPSNGTVFAPNSDVTVNVTVSNFVVGNPGAGIDGHINYTLTPGGSMVMKFDTNPILFAGLAPGEYTLNMELVDNSNASLAPPVMTSVTFEIAALNVVGNLGEMRADVIANGAGKYYQIISSPVVTYARTTRNQKYVQDDTGAVLIDDVAGIISTPFVPGDAMAGLTGRTSLFSGLLQFTPTTNAQLASSGNTVTPQLVTIAQLAADVQAYESELVQINGVTFENGDGTTTFVNPPATNYNFTDGTDTMIFRTAFAEADYIGSLVPSGPTGFFALVGNFNGAAQVTARSLNDLALSIRNNSISGLKVYPNPVVDGTLYVSTELNEEKNVQVYDLLGKEVLNITTSNEAINISSLNTGLYVVKITEGGKSATVKLSVK</sequence>
<name>A0A4Q1L044_9FLAO</name>
<dbReference type="Pfam" id="PF18962">
    <property type="entry name" value="Por_Secre_tail"/>
    <property type="match status" value="1"/>
</dbReference>
<dbReference type="InterPro" id="IPR026444">
    <property type="entry name" value="Secre_tail"/>
</dbReference>
<dbReference type="EMBL" id="SBKQ01000001">
    <property type="protein sequence ID" value="RXR35430.1"/>
    <property type="molecule type" value="Genomic_DNA"/>
</dbReference>
<evidence type="ECO:0000256" key="1">
    <source>
        <dbReference type="ARBA" id="ARBA00022729"/>
    </source>
</evidence>
<dbReference type="OrthoDB" id="1056765at2"/>
<evidence type="ECO:0000313" key="6">
    <source>
        <dbReference type="Proteomes" id="UP000289734"/>
    </source>
</evidence>
<evidence type="ECO:0000313" key="5">
    <source>
        <dbReference type="EMBL" id="RXR35430.1"/>
    </source>
</evidence>
<feature type="chain" id="PRO_5020739488" evidence="2">
    <location>
        <begin position="20"/>
        <end position="558"/>
    </location>
</feature>
<dbReference type="InterPro" id="IPR043744">
    <property type="entry name" value="DUF5689"/>
</dbReference>
<gene>
    <name evidence="5" type="ORF">EQG68_00615</name>
</gene>
<evidence type="ECO:0000256" key="2">
    <source>
        <dbReference type="SAM" id="SignalP"/>
    </source>
</evidence>
<evidence type="ECO:0000259" key="4">
    <source>
        <dbReference type="Pfam" id="PF18962"/>
    </source>
</evidence>
<dbReference type="Proteomes" id="UP000289734">
    <property type="component" value="Unassembled WGS sequence"/>
</dbReference>
<dbReference type="AlphaFoldDB" id="A0A4Q1L044"/>
<dbReference type="Pfam" id="PF18942">
    <property type="entry name" value="DUF5689"/>
    <property type="match status" value="1"/>
</dbReference>
<evidence type="ECO:0000259" key="3">
    <source>
        <dbReference type="Pfam" id="PF18942"/>
    </source>
</evidence>
<accession>A0A4Q1L044</accession>
<feature type="domain" description="Secretion system C-terminal sorting" evidence="4">
    <location>
        <begin position="488"/>
        <end position="556"/>
    </location>
</feature>
<feature type="domain" description="DUF5689" evidence="3">
    <location>
        <begin position="370"/>
        <end position="473"/>
    </location>
</feature>
<keyword evidence="1 2" id="KW-0732">Signal</keyword>
<proteinExistence type="predicted"/>
<feature type="signal peptide" evidence="2">
    <location>
        <begin position="1"/>
        <end position="19"/>
    </location>
</feature>
<comment type="caution">
    <text evidence="5">The sequence shown here is derived from an EMBL/GenBank/DDBJ whole genome shotgun (WGS) entry which is preliminary data.</text>
</comment>
<protein>
    <submittedName>
        <fullName evidence="5">T9SS type A sorting domain-containing protein</fullName>
    </submittedName>
</protein>
<organism evidence="5 6">
    <name type="scientific">Flavobacterium piscinae</name>
    <dbReference type="NCBI Taxonomy" id="2506424"/>
    <lineage>
        <taxon>Bacteria</taxon>
        <taxon>Pseudomonadati</taxon>
        <taxon>Bacteroidota</taxon>
        <taxon>Flavobacteriia</taxon>
        <taxon>Flavobacteriales</taxon>
        <taxon>Flavobacteriaceae</taxon>
        <taxon>Flavobacterium</taxon>
    </lineage>
</organism>
<dbReference type="NCBIfam" id="TIGR04183">
    <property type="entry name" value="Por_Secre_tail"/>
    <property type="match status" value="1"/>
</dbReference>
<reference evidence="6" key="1">
    <citation type="submission" date="2019-01" db="EMBL/GenBank/DDBJ databases">
        <title>Cytophagaceae bacterium strain CAR-16.</title>
        <authorList>
            <person name="Chen W.-M."/>
        </authorList>
    </citation>
    <scope>NUCLEOTIDE SEQUENCE [LARGE SCALE GENOMIC DNA]</scope>
    <source>
        <strain evidence="6">ICH-30</strain>
    </source>
</reference>
<keyword evidence="6" id="KW-1185">Reference proteome</keyword>
<dbReference type="RefSeq" id="WP_129462854.1">
    <property type="nucleotide sequence ID" value="NZ_SBKQ01000001.1"/>
</dbReference>